<comment type="similarity">
    <text evidence="2">Belongs to the amino acid-polyamine-organocation (APC) superfamily. Spore germination protein (SGP) (TC 2.A.3.9) family.</text>
</comment>
<evidence type="ECO:0000313" key="9">
    <source>
        <dbReference type="EMBL" id="TQR92830.1"/>
    </source>
</evidence>
<accession>A0ABY3B3M9</accession>
<organism evidence="9 10">
    <name type="scientific">Paenibacillus ottowii</name>
    <dbReference type="NCBI Taxonomy" id="2315729"/>
    <lineage>
        <taxon>Bacteria</taxon>
        <taxon>Bacillati</taxon>
        <taxon>Bacillota</taxon>
        <taxon>Bacilli</taxon>
        <taxon>Bacillales</taxon>
        <taxon>Paenibacillaceae</taxon>
        <taxon>Paenibacillus</taxon>
    </lineage>
</organism>
<feature type="transmembrane region" description="Helical" evidence="8">
    <location>
        <begin position="188"/>
        <end position="212"/>
    </location>
</feature>
<evidence type="ECO:0000313" key="10">
    <source>
        <dbReference type="Proteomes" id="UP000319219"/>
    </source>
</evidence>
<dbReference type="EMBL" id="VIJZ01000019">
    <property type="protein sequence ID" value="TQR92830.1"/>
    <property type="molecule type" value="Genomic_DNA"/>
</dbReference>
<dbReference type="RefSeq" id="WP_142614900.1">
    <property type="nucleotide sequence ID" value="NZ_VIJZ01000019.1"/>
</dbReference>
<dbReference type="PANTHER" id="PTHR34975">
    <property type="entry name" value="SPORE GERMINATION PROTEIN A2"/>
    <property type="match status" value="1"/>
</dbReference>
<protein>
    <submittedName>
        <fullName evidence="9">GerAB/ArcD/ProY family transporter</fullName>
    </submittedName>
</protein>
<comment type="caution">
    <text evidence="9">The sequence shown here is derived from an EMBL/GenBank/DDBJ whole genome shotgun (WGS) entry which is preliminary data.</text>
</comment>
<dbReference type="PANTHER" id="PTHR34975:SF2">
    <property type="entry name" value="SPORE GERMINATION PROTEIN A2"/>
    <property type="match status" value="1"/>
</dbReference>
<evidence type="ECO:0000256" key="4">
    <source>
        <dbReference type="ARBA" id="ARBA00022544"/>
    </source>
</evidence>
<keyword evidence="3" id="KW-0813">Transport</keyword>
<reference evidence="9 10" key="1">
    <citation type="submission" date="2019-07" db="EMBL/GenBank/DDBJ databases">
        <title>Paenibacillus ottowii sp. nov. isolated from a fermentation system processing bovine manure.</title>
        <authorList>
            <person name="Velazquez L.F."/>
            <person name="Rajbanshi S."/>
            <person name="Guan S."/>
            <person name="Hinchee M."/>
            <person name="Welsh A."/>
        </authorList>
    </citation>
    <scope>NUCLEOTIDE SEQUENCE [LARGE SCALE GENOMIC DNA]</scope>
    <source>
        <strain evidence="9 10">MS2379</strain>
    </source>
</reference>
<evidence type="ECO:0000256" key="2">
    <source>
        <dbReference type="ARBA" id="ARBA00007998"/>
    </source>
</evidence>
<gene>
    <name evidence="9" type="ORF">FKV70_25165</name>
</gene>
<keyword evidence="7 8" id="KW-0472">Membrane</keyword>
<dbReference type="InterPro" id="IPR004761">
    <property type="entry name" value="Spore_GerAB"/>
</dbReference>
<feature type="transmembrane region" description="Helical" evidence="8">
    <location>
        <begin position="115"/>
        <end position="135"/>
    </location>
</feature>
<name>A0ABY3B3M9_9BACL</name>
<feature type="transmembrane region" description="Helical" evidence="8">
    <location>
        <begin position="341"/>
        <end position="364"/>
    </location>
</feature>
<evidence type="ECO:0000256" key="7">
    <source>
        <dbReference type="ARBA" id="ARBA00023136"/>
    </source>
</evidence>
<dbReference type="Pfam" id="PF03845">
    <property type="entry name" value="Spore_permease"/>
    <property type="match status" value="1"/>
</dbReference>
<feature type="transmembrane region" description="Helical" evidence="8">
    <location>
        <begin position="224"/>
        <end position="245"/>
    </location>
</feature>
<evidence type="ECO:0000256" key="3">
    <source>
        <dbReference type="ARBA" id="ARBA00022448"/>
    </source>
</evidence>
<feature type="transmembrane region" description="Helical" evidence="8">
    <location>
        <begin position="147"/>
        <end position="168"/>
    </location>
</feature>
<feature type="transmembrane region" description="Helical" evidence="8">
    <location>
        <begin position="88"/>
        <end position="109"/>
    </location>
</feature>
<keyword evidence="6 8" id="KW-1133">Transmembrane helix</keyword>
<dbReference type="Proteomes" id="UP000319219">
    <property type="component" value="Unassembled WGS sequence"/>
</dbReference>
<proteinExistence type="inferred from homology"/>
<keyword evidence="5 8" id="KW-0812">Transmembrane</keyword>
<feature type="transmembrane region" description="Helical" evidence="8">
    <location>
        <begin position="27"/>
        <end position="53"/>
    </location>
</feature>
<comment type="subcellular location">
    <subcellularLocation>
        <location evidence="1">Membrane</location>
        <topology evidence="1">Multi-pass membrane protein</topology>
    </subcellularLocation>
</comment>
<evidence type="ECO:0000256" key="1">
    <source>
        <dbReference type="ARBA" id="ARBA00004141"/>
    </source>
</evidence>
<feature type="transmembrane region" description="Helical" evidence="8">
    <location>
        <begin position="273"/>
        <end position="300"/>
    </location>
</feature>
<keyword evidence="10" id="KW-1185">Reference proteome</keyword>
<feature type="transmembrane region" description="Helical" evidence="8">
    <location>
        <begin position="312"/>
        <end position="329"/>
    </location>
</feature>
<evidence type="ECO:0000256" key="5">
    <source>
        <dbReference type="ARBA" id="ARBA00022692"/>
    </source>
</evidence>
<evidence type="ECO:0000256" key="6">
    <source>
        <dbReference type="ARBA" id="ARBA00022989"/>
    </source>
</evidence>
<evidence type="ECO:0000256" key="8">
    <source>
        <dbReference type="SAM" id="Phobius"/>
    </source>
</evidence>
<sequence length="373" mass="42751">MSAFTLFGKKETLGNLYAGLLMNRLQMLYYFLIMPMYLAHFYMVWVILGLGLLSQLMLWMLSKWLTSPWAARGLEGFKELLGPKTIRLLAAVGLIPLFLKTSVIVLGYSGIVHEYIFPVMNKTVPLIAILLISCYVASHGMERTLRFIVIAFLGSVWLILCYLPFYFPPVADYKQLYPLIPLHPPLDSWRGIVICWSALSGPEYLIFLVPWLKPDRKTIKHLTIANLFTILEYLLLFVATVLYYGHEYLKTAGYPVLNMISYLQSPIFERIEILLISFFMFNVVFAVSLFLLMFYGALQITAGKTLEKNSRFGYLASCFLMGILLVITNEKLWKADTLQNLWPGFFMYSEAATFLLVPILLLIAMRRKGNTSI</sequence>
<keyword evidence="4" id="KW-0309">Germination</keyword>